<reference evidence="1" key="1">
    <citation type="submission" date="2014-11" db="EMBL/GenBank/DDBJ databases">
        <authorList>
            <person name="Amaro Gonzalez C."/>
        </authorList>
    </citation>
    <scope>NUCLEOTIDE SEQUENCE</scope>
</reference>
<sequence>MGLEKILRRIRARRNQAYLLQVSGCY</sequence>
<proteinExistence type="predicted"/>
<dbReference type="EMBL" id="GBXM01092837">
    <property type="protein sequence ID" value="JAH15740.1"/>
    <property type="molecule type" value="Transcribed_RNA"/>
</dbReference>
<name>A0A0E9QHE6_ANGAN</name>
<accession>A0A0E9QHE6</accession>
<organism evidence="1">
    <name type="scientific">Anguilla anguilla</name>
    <name type="common">European freshwater eel</name>
    <name type="synonym">Muraena anguilla</name>
    <dbReference type="NCBI Taxonomy" id="7936"/>
    <lineage>
        <taxon>Eukaryota</taxon>
        <taxon>Metazoa</taxon>
        <taxon>Chordata</taxon>
        <taxon>Craniata</taxon>
        <taxon>Vertebrata</taxon>
        <taxon>Euteleostomi</taxon>
        <taxon>Actinopterygii</taxon>
        <taxon>Neopterygii</taxon>
        <taxon>Teleostei</taxon>
        <taxon>Anguilliformes</taxon>
        <taxon>Anguillidae</taxon>
        <taxon>Anguilla</taxon>
    </lineage>
</organism>
<protein>
    <submittedName>
        <fullName evidence="1">Uncharacterized protein</fullName>
    </submittedName>
</protein>
<dbReference type="AlphaFoldDB" id="A0A0E9QHE6"/>
<reference evidence="1" key="2">
    <citation type="journal article" date="2015" name="Fish Shellfish Immunol.">
        <title>Early steps in the European eel (Anguilla anguilla)-Vibrio vulnificus interaction in the gills: Role of the RtxA13 toxin.</title>
        <authorList>
            <person name="Callol A."/>
            <person name="Pajuelo D."/>
            <person name="Ebbesson L."/>
            <person name="Teles M."/>
            <person name="MacKenzie S."/>
            <person name="Amaro C."/>
        </authorList>
    </citation>
    <scope>NUCLEOTIDE SEQUENCE</scope>
</reference>
<evidence type="ECO:0000313" key="1">
    <source>
        <dbReference type="EMBL" id="JAH15740.1"/>
    </source>
</evidence>